<dbReference type="Proteomes" id="UP001633002">
    <property type="component" value="Unassembled WGS sequence"/>
</dbReference>
<keyword evidence="2" id="KW-1185">Reference proteome</keyword>
<organism evidence="1 2">
    <name type="scientific">Riccia sorocarpa</name>
    <dbReference type="NCBI Taxonomy" id="122646"/>
    <lineage>
        <taxon>Eukaryota</taxon>
        <taxon>Viridiplantae</taxon>
        <taxon>Streptophyta</taxon>
        <taxon>Embryophyta</taxon>
        <taxon>Marchantiophyta</taxon>
        <taxon>Marchantiopsida</taxon>
        <taxon>Marchantiidae</taxon>
        <taxon>Marchantiales</taxon>
        <taxon>Ricciaceae</taxon>
        <taxon>Riccia</taxon>
    </lineage>
</organism>
<comment type="caution">
    <text evidence="1">The sequence shown here is derived from an EMBL/GenBank/DDBJ whole genome shotgun (WGS) entry which is preliminary data.</text>
</comment>
<name>A0ABD3HKY9_9MARC</name>
<dbReference type="AlphaFoldDB" id="A0ABD3HKY9"/>
<protein>
    <submittedName>
        <fullName evidence="1">Uncharacterized protein</fullName>
    </submittedName>
</protein>
<evidence type="ECO:0000313" key="1">
    <source>
        <dbReference type="EMBL" id="KAL3692053.1"/>
    </source>
</evidence>
<proteinExistence type="predicted"/>
<accession>A0ABD3HKY9</accession>
<reference evidence="1 2" key="1">
    <citation type="submission" date="2024-09" db="EMBL/GenBank/DDBJ databases">
        <title>Chromosome-scale assembly of Riccia sorocarpa.</title>
        <authorList>
            <person name="Paukszto L."/>
        </authorList>
    </citation>
    <scope>NUCLEOTIDE SEQUENCE [LARGE SCALE GENOMIC DNA]</scope>
    <source>
        <strain evidence="1">LP-2024</strain>
        <tissue evidence="1">Aerial parts of the thallus</tissue>
    </source>
</reference>
<gene>
    <name evidence="1" type="ORF">R1sor_005704</name>
</gene>
<dbReference type="EMBL" id="JBJQOH010000003">
    <property type="protein sequence ID" value="KAL3692053.1"/>
    <property type="molecule type" value="Genomic_DNA"/>
</dbReference>
<sequence>MLGNGVHPPARGMAFKKRRLSVAAEIVRVRAVLLRGRICREGHSVGFLTEIRKISAVEAREPGPRKRFRTRRGLQQREKRYTMGPRRMVECIEHRVPRTYLLPEIFDLTGAKFRLPKSAWFQFPLGTEYGMGRRPPLQNGFGFGLPPLAPFGKVMKLVGGWFQFPIRIDFTSSFELVTPQCVRKFDPVTVHLPELTNYHLYSYDEVEYAYRRKKKSGEPFLEFWLGTFLEYEFLDGAYYMTLKPQKINFTG</sequence>
<evidence type="ECO:0000313" key="2">
    <source>
        <dbReference type="Proteomes" id="UP001633002"/>
    </source>
</evidence>